<gene>
    <name evidence="25" type="ORF">SAMN06893097_101707</name>
</gene>
<evidence type="ECO:0000256" key="9">
    <source>
        <dbReference type="ARBA" id="ARBA00022741"/>
    </source>
</evidence>
<dbReference type="Gene3D" id="3.40.1110.10">
    <property type="entry name" value="Calcium-transporting ATPase, cytoplasmic domain N"/>
    <property type="match status" value="1"/>
</dbReference>
<evidence type="ECO:0000256" key="15">
    <source>
        <dbReference type="ARBA" id="ARBA00023008"/>
    </source>
</evidence>
<keyword evidence="7 22" id="KW-0812">Transmembrane</keyword>
<dbReference type="InterPro" id="IPR023299">
    <property type="entry name" value="ATPase_P-typ_cyto_dom_N"/>
</dbReference>
<dbReference type="GO" id="GO:0140581">
    <property type="term" value="F:P-type monovalent copper transporter activity"/>
    <property type="evidence" value="ECO:0007669"/>
    <property type="project" value="UniProtKB-EC"/>
</dbReference>
<dbReference type="AlphaFoldDB" id="A0A285E9Y4"/>
<sequence>MTTTLPAAPQAAAPPPETCALDIGGMTCASCVGRVEKALRRLDGVLDARVNLATETAAVDFDPAEVTPARMAEAVAAAGYTATEQGPPAEPAAADGEPSETDDGRGLRRRWQAALTAGLGLMVLMYVPLPLDAMDWLMPAVLVVATVVQWWAGRGIYGAAWAAARHRTTTMDTLVALGTAVAYGYSAFVTLWPAAAERWGLPLHVYYETSLVIVALVLLGRDLEARARKRTTAAISALVGLAPRTARVVRGDAEVDVPVEEVAVGDLVRVRPGEKVPVDGVVTAGTTTVDESMLTGEPVPVEKAAGDAVIGATLNRTGSVVLRATAVGADTTLAQIVRLVADAQGAKAPMQRLADRVSAVFVPAVLVAAAVTFAVWALAGPDTGRLTMAIGTTIAVLIIACPCALGLATPTAVMVGTGRAAELGILIGDGQALEQARRLTAVVLDKTGTITRGRPAVTAVTTRGGWTDDAVLALVAAAEAGSEHPLGEALLAAARERGLALPGVTAFEALPGRGITATVGGRALRVGNRALVGEPTGLTAAADAAARDGATPVYVAVDGEPVAVLAVADPVRPESAEAVAQLRALGLEVWMLTGDTEATARAIAVRVGIEHVRAEVRPAQKAEAVAALQAEGHVVAMCGDGINDAPALARADLGIAVGTGTDVAIAASDVTLVGGDLRGIVAAIALSRRTVTTIRQGLAWAFGYNLLLVPVAAGALYWWDGLLLDPVLAAAAMAMSSVSVVTNALRLRGFRRPAGVAEVLRPSLRSRLGQYAFLAGVAVLALAVGAGLTALSRTDAAQRGMNGVLAWTQSTGMPMRPAMSTMMTAEIEPTSSVDAGVDVRLDVPAGLRPGEPARVVVRLVDVGSGEPVADLARSHEVWAHLIATRADLGTFAHVHPEPTGRPGELAVELNFPTAGTYRVDTEFRRQGEMGDVHDVAYLTVEGTAPAAVPVAPGPRSQVVDGVRVELTGDAVAGETSELAFTFTDARTGRPVEDLQPYLAAAGHVVVMRGDGTTFAHEHADVEDADGDPVFALPGQVFGPELDVHAEFATPGVYRLWGQFRTAGGQVLTVPFTVEAR</sequence>
<keyword evidence="15" id="KW-0186">Copper</keyword>
<evidence type="ECO:0000256" key="23">
    <source>
        <dbReference type="SAM" id="MobiDB-lite"/>
    </source>
</evidence>
<dbReference type="GO" id="GO:0005524">
    <property type="term" value="F:ATP binding"/>
    <property type="evidence" value="ECO:0007669"/>
    <property type="project" value="UniProtKB-UniRule"/>
</dbReference>
<keyword evidence="4" id="KW-0813">Transport</keyword>
<comment type="catalytic activity">
    <reaction evidence="19">
        <text>Cu(+)(in) + ATP + H2O = Cu(+)(out) + ADP + phosphate + H(+)</text>
        <dbReference type="Rhea" id="RHEA:25792"/>
        <dbReference type="ChEBI" id="CHEBI:15377"/>
        <dbReference type="ChEBI" id="CHEBI:15378"/>
        <dbReference type="ChEBI" id="CHEBI:30616"/>
        <dbReference type="ChEBI" id="CHEBI:43474"/>
        <dbReference type="ChEBI" id="CHEBI:49552"/>
        <dbReference type="ChEBI" id="CHEBI:456216"/>
        <dbReference type="EC" id="7.2.2.8"/>
    </reaction>
</comment>
<dbReference type="PRINTS" id="PR00119">
    <property type="entry name" value="CATATPASE"/>
</dbReference>
<dbReference type="InterPro" id="IPR023298">
    <property type="entry name" value="ATPase_P-typ_TM_dom_sf"/>
</dbReference>
<dbReference type="Gene3D" id="2.70.150.10">
    <property type="entry name" value="Calcium-transporting ATPase, cytoplasmic transduction domain A"/>
    <property type="match status" value="1"/>
</dbReference>
<evidence type="ECO:0000313" key="26">
    <source>
        <dbReference type="Proteomes" id="UP000219514"/>
    </source>
</evidence>
<dbReference type="SFLD" id="SFLDG00002">
    <property type="entry name" value="C1.7:_P-type_atpase_like"/>
    <property type="match status" value="1"/>
</dbReference>
<dbReference type="InterPro" id="IPR008250">
    <property type="entry name" value="ATPase_P-typ_transduc_dom_A_sf"/>
</dbReference>
<organism evidence="25 26">
    <name type="scientific">Geodermatophilus sabuli</name>
    <dbReference type="NCBI Taxonomy" id="1564158"/>
    <lineage>
        <taxon>Bacteria</taxon>
        <taxon>Bacillati</taxon>
        <taxon>Actinomycetota</taxon>
        <taxon>Actinomycetes</taxon>
        <taxon>Geodermatophilales</taxon>
        <taxon>Geodermatophilaceae</taxon>
        <taxon>Geodermatophilus</taxon>
    </lineage>
</organism>
<keyword evidence="17 22" id="KW-0472">Membrane</keyword>
<evidence type="ECO:0000256" key="12">
    <source>
        <dbReference type="ARBA" id="ARBA00022842"/>
    </source>
</evidence>
<dbReference type="RefSeq" id="WP_097204384.1">
    <property type="nucleotide sequence ID" value="NZ_JACHXB010000001.1"/>
</dbReference>
<comment type="subcellular location">
    <subcellularLocation>
        <location evidence="1">Cell membrane</location>
        <topology evidence="1">Multi-pass membrane protein</topology>
    </subcellularLocation>
</comment>
<evidence type="ECO:0000259" key="24">
    <source>
        <dbReference type="PROSITE" id="PS50846"/>
    </source>
</evidence>
<dbReference type="NCBIfam" id="TIGR01494">
    <property type="entry name" value="ATPase_P-type"/>
    <property type="match status" value="1"/>
</dbReference>
<evidence type="ECO:0000256" key="8">
    <source>
        <dbReference type="ARBA" id="ARBA00022723"/>
    </source>
</evidence>
<keyword evidence="14 22" id="KW-1133">Transmembrane helix</keyword>
<dbReference type="GO" id="GO:0043682">
    <property type="term" value="F:P-type divalent copper transporter activity"/>
    <property type="evidence" value="ECO:0007669"/>
    <property type="project" value="TreeGrafter"/>
</dbReference>
<dbReference type="PANTHER" id="PTHR43520">
    <property type="entry name" value="ATP7, ISOFORM B"/>
    <property type="match status" value="1"/>
</dbReference>
<feature type="region of interest" description="Disordered" evidence="23">
    <location>
        <begin position="79"/>
        <end position="106"/>
    </location>
</feature>
<dbReference type="GO" id="GO:0016887">
    <property type="term" value="F:ATP hydrolysis activity"/>
    <property type="evidence" value="ECO:0007669"/>
    <property type="project" value="InterPro"/>
</dbReference>
<keyword evidence="6" id="KW-0597">Phosphoprotein</keyword>
<dbReference type="SUPFAM" id="SSF55008">
    <property type="entry name" value="HMA, heavy metal-associated domain"/>
    <property type="match status" value="1"/>
</dbReference>
<evidence type="ECO:0000256" key="7">
    <source>
        <dbReference type="ARBA" id="ARBA00022692"/>
    </source>
</evidence>
<keyword evidence="12" id="KW-0460">Magnesium</keyword>
<dbReference type="Pfam" id="PF00702">
    <property type="entry name" value="Hydrolase"/>
    <property type="match status" value="1"/>
</dbReference>
<evidence type="ECO:0000256" key="4">
    <source>
        <dbReference type="ARBA" id="ARBA00022448"/>
    </source>
</evidence>
<feature type="transmembrane region" description="Helical" evidence="22">
    <location>
        <begin position="113"/>
        <end position="130"/>
    </location>
</feature>
<feature type="transmembrane region" description="Helical" evidence="22">
    <location>
        <begin position="201"/>
        <end position="220"/>
    </location>
</feature>
<evidence type="ECO:0000256" key="13">
    <source>
        <dbReference type="ARBA" id="ARBA00022967"/>
    </source>
</evidence>
<evidence type="ECO:0000256" key="11">
    <source>
        <dbReference type="ARBA" id="ARBA00022840"/>
    </source>
</evidence>
<evidence type="ECO:0000256" key="17">
    <source>
        <dbReference type="ARBA" id="ARBA00023136"/>
    </source>
</evidence>
<feature type="transmembrane region" description="Helical" evidence="22">
    <location>
        <begin position="698"/>
        <end position="719"/>
    </location>
</feature>
<evidence type="ECO:0000256" key="18">
    <source>
        <dbReference type="ARBA" id="ARBA00033239"/>
    </source>
</evidence>
<feature type="transmembrane region" description="Helical" evidence="22">
    <location>
        <begin position="136"/>
        <end position="153"/>
    </location>
</feature>
<feature type="domain" description="HMA" evidence="24">
    <location>
        <begin position="17"/>
        <end position="83"/>
    </location>
</feature>
<dbReference type="Proteomes" id="UP000219514">
    <property type="component" value="Unassembled WGS sequence"/>
</dbReference>
<feature type="transmembrane region" description="Helical" evidence="22">
    <location>
        <begin position="771"/>
        <end position="791"/>
    </location>
</feature>
<evidence type="ECO:0000256" key="16">
    <source>
        <dbReference type="ARBA" id="ARBA00023065"/>
    </source>
</evidence>
<dbReference type="FunFam" id="2.70.150.10:FF:000020">
    <property type="entry name" value="Copper-exporting P-type ATPase A"/>
    <property type="match status" value="1"/>
</dbReference>
<evidence type="ECO:0000256" key="19">
    <source>
        <dbReference type="ARBA" id="ARBA00049289"/>
    </source>
</evidence>
<dbReference type="SUPFAM" id="SSF81653">
    <property type="entry name" value="Calcium ATPase, transduction domain A"/>
    <property type="match status" value="1"/>
</dbReference>
<dbReference type="InterPro" id="IPR044492">
    <property type="entry name" value="P_typ_ATPase_HD_dom"/>
</dbReference>
<feature type="compositionally biased region" description="Low complexity" evidence="23">
    <location>
        <begin position="79"/>
        <end position="96"/>
    </location>
</feature>
<keyword evidence="9 22" id="KW-0547">Nucleotide-binding</keyword>
<keyword evidence="10" id="KW-0187">Copper transport</keyword>
<name>A0A285E9Y4_9ACTN</name>
<dbReference type="PROSITE" id="PS00154">
    <property type="entry name" value="ATPASE_E1_E2"/>
    <property type="match status" value="1"/>
</dbReference>
<dbReference type="Gene3D" id="3.30.70.100">
    <property type="match status" value="1"/>
</dbReference>
<keyword evidence="11 22" id="KW-0067">ATP-binding</keyword>
<dbReference type="InterPro" id="IPR036163">
    <property type="entry name" value="HMA_dom_sf"/>
</dbReference>
<keyword evidence="5 22" id="KW-1003">Cell membrane</keyword>
<dbReference type="SUPFAM" id="SSF81665">
    <property type="entry name" value="Calcium ATPase, transmembrane domain M"/>
    <property type="match status" value="1"/>
</dbReference>
<dbReference type="InterPro" id="IPR017969">
    <property type="entry name" value="Heavy-metal-associated_CS"/>
</dbReference>
<dbReference type="PROSITE" id="PS01047">
    <property type="entry name" value="HMA_1"/>
    <property type="match status" value="1"/>
</dbReference>
<evidence type="ECO:0000256" key="22">
    <source>
        <dbReference type="RuleBase" id="RU362081"/>
    </source>
</evidence>
<dbReference type="NCBIfam" id="TIGR01525">
    <property type="entry name" value="ATPase-IB_hvy"/>
    <property type="match status" value="1"/>
</dbReference>
<comment type="function">
    <text evidence="20">Necessary for copper homeostasis and likely functions as a copper exporter. Also required for full virulence.</text>
</comment>
<evidence type="ECO:0000256" key="2">
    <source>
        <dbReference type="ARBA" id="ARBA00006024"/>
    </source>
</evidence>
<evidence type="ECO:0000256" key="14">
    <source>
        <dbReference type="ARBA" id="ARBA00022989"/>
    </source>
</evidence>
<protein>
    <recommendedName>
        <fullName evidence="21">Probable copper-exporting P-type ATPase V</fullName>
        <ecNumber evidence="3">7.2.2.8</ecNumber>
    </recommendedName>
    <alternativeName>
        <fullName evidence="18">Cu(+)-exporting ATPase</fullName>
    </alternativeName>
</protein>
<dbReference type="PRINTS" id="PR00943">
    <property type="entry name" value="CUATPASE"/>
</dbReference>
<comment type="similarity">
    <text evidence="2 22">Belongs to the cation transport ATPase (P-type) (TC 3.A.3) family. Type IB subfamily.</text>
</comment>
<dbReference type="CDD" id="cd00371">
    <property type="entry name" value="HMA"/>
    <property type="match status" value="1"/>
</dbReference>
<evidence type="ECO:0000256" key="6">
    <source>
        <dbReference type="ARBA" id="ARBA00022553"/>
    </source>
</evidence>
<dbReference type="InterPro" id="IPR006121">
    <property type="entry name" value="HMA_dom"/>
</dbReference>
<evidence type="ECO:0000256" key="20">
    <source>
        <dbReference type="ARBA" id="ARBA00057500"/>
    </source>
</evidence>
<reference evidence="25 26" key="1">
    <citation type="submission" date="2017-09" db="EMBL/GenBank/DDBJ databases">
        <authorList>
            <person name="Ehlers B."/>
            <person name="Leendertz F.H."/>
        </authorList>
    </citation>
    <scope>NUCLEOTIDE SEQUENCE [LARGE SCALE GENOMIC DNA]</scope>
    <source>
        <strain evidence="25 26">DSM 46844</strain>
    </source>
</reference>
<dbReference type="CDD" id="cd02094">
    <property type="entry name" value="P-type_ATPase_Cu-like"/>
    <property type="match status" value="1"/>
</dbReference>
<feature type="transmembrane region" description="Helical" evidence="22">
    <location>
        <begin position="174"/>
        <end position="195"/>
    </location>
</feature>
<dbReference type="GO" id="GO:0005886">
    <property type="term" value="C:plasma membrane"/>
    <property type="evidence" value="ECO:0007669"/>
    <property type="project" value="UniProtKB-SubCell"/>
</dbReference>
<dbReference type="GO" id="GO:0055070">
    <property type="term" value="P:copper ion homeostasis"/>
    <property type="evidence" value="ECO:0007669"/>
    <property type="project" value="TreeGrafter"/>
</dbReference>
<dbReference type="PROSITE" id="PS50846">
    <property type="entry name" value="HMA_2"/>
    <property type="match status" value="1"/>
</dbReference>
<evidence type="ECO:0000313" key="25">
    <source>
        <dbReference type="EMBL" id="SNX94906.1"/>
    </source>
</evidence>
<dbReference type="FunFam" id="3.40.50.1000:FF:000144">
    <property type="entry name" value="copper-transporting ATPase 1 isoform X2"/>
    <property type="match status" value="1"/>
</dbReference>
<dbReference type="OrthoDB" id="7059309at2"/>
<evidence type="ECO:0000256" key="1">
    <source>
        <dbReference type="ARBA" id="ARBA00004651"/>
    </source>
</evidence>
<dbReference type="InterPro" id="IPR059000">
    <property type="entry name" value="ATPase_P-type_domA"/>
</dbReference>
<dbReference type="SFLD" id="SFLDF00027">
    <property type="entry name" value="p-type_atpase"/>
    <property type="match status" value="1"/>
</dbReference>
<dbReference type="InterPro" id="IPR023214">
    <property type="entry name" value="HAD_sf"/>
</dbReference>
<dbReference type="SUPFAM" id="SSF56784">
    <property type="entry name" value="HAD-like"/>
    <property type="match status" value="1"/>
</dbReference>
<dbReference type="InterPro" id="IPR027256">
    <property type="entry name" value="P-typ_ATPase_IB"/>
</dbReference>
<accession>A0A285E9Y4</accession>
<dbReference type="PANTHER" id="PTHR43520:SF8">
    <property type="entry name" value="P-TYPE CU(+) TRANSPORTER"/>
    <property type="match status" value="1"/>
</dbReference>
<evidence type="ECO:0000256" key="3">
    <source>
        <dbReference type="ARBA" id="ARBA00012517"/>
    </source>
</evidence>
<dbReference type="EC" id="7.2.2.8" evidence="3"/>
<evidence type="ECO:0000256" key="5">
    <source>
        <dbReference type="ARBA" id="ARBA00022475"/>
    </source>
</evidence>
<dbReference type="FunFam" id="3.30.70.100:FF:000005">
    <property type="entry name" value="Copper-exporting P-type ATPase A"/>
    <property type="match status" value="1"/>
</dbReference>
<feature type="transmembrane region" description="Helical" evidence="22">
    <location>
        <begin position="385"/>
        <end position="409"/>
    </location>
</feature>
<dbReference type="Pfam" id="PF00122">
    <property type="entry name" value="E1-E2_ATPase"/>
    <property type="match status" value="1"/>
</dbReference>
<dbReference type="NCBIfam" id="TIGR01511">
    <property type="entry name" value="ATPase-IB1_Cu"/>
    <property type="match status" value="1"/>
</dbReference>
<dbReference type="InterPro" id="IPR001757">
    <property type="entry name" value="P_typ_ATPase"/>
</dbReference>
<dbReference type="SFLD" id="SFLDS00003">
    <property type="entry name" value="Haloacid_Dehalogenase"/>
    <property type="match status" value="1"/>
</dbReference>
<dbReference type="GO" id="GO:0005507">
    <property type="term" value="F:copper ion binding"/>
    <property type="evidence" value="ECO:0007669"/>
    <property type="project" value="TreeGrafter"/>
</dbReference>
<evidence type="ECO:0000256" key="21">
    <source>
        <dbReference type="ARBA" id="ARBA00068364"/>
    </source>
</evidence>
<feature type="transmembrane region" description="Helical" evidence="22">
    <location>
        <begin position="725"/>
        <end position="745"/>
    </location>
</feature>
<keyword evidence="13" id="KW-1278">Translocase</keyword>
<proteinExistence type="inferred from homology"/>
<dbReference type="Gene3D" id="3.40.50.1000">
    <property type="entry name" value="HAD superfamily/HAD-like"/>
    <property type="match status" value="1"/>
</dbReference>
<dbReference type="Pfam" id="PF00403">
    <property type="entry name" value="HMA"/>
    <property type="match status" value="1"/>
</dbReference>
<keyword evidence="8 22" id="KW-0479">Metal-binding</keyword>
<evidence type="ECO:0000256" key="10">
    <source>
        <dbReference type="ARBA" id="ARBA00022796"/>
    </source>
</evidence>
<keyword evidence="26" id="KW-1185">Reference proteome</keyword>
<dbReference type="InterPro" id="IPR036412">
    <property type="entry name" value="HAD-like_sf"/>
</dbReference>
<feature type="transmembrane region" description="Helical" evidence="22">
    <location>
        <begin position="357"/>
        <end position="379"/>
    </location>
</feature>
<dbReference type="EMBL" id="OBDO01000001">
    <property type="protein sequence ID" value="SNX94906.1"/>
    <property type="molecule type" value="Genomic_DNA"/>
</dbReference>
<keyword evidence="16" id="KW-0406">Ion transport</keyword>
<dbReference type="InterPro" id="IPR018303">
    <property type="entry name" value="ATPase_P-typ_P_site"/>
</dbReference>